<dbReference type="EMBL" id="HE978321">
    <property type="protein sequence ID" value="CCK71462.1"/>
    <property type="molecule type" value="Genomic_DNA"/>
</dbReference>
<evidence type="ECO:0000313" key="2">
    <source>
        <dbReference type="Proteomes" id="UP000006310"/>
    </source>
</evidence>
<keyword evidence="2" id="KW-1185">Reference proteome</keyword>
<sequence length="76" mass="8465">MSTFTLSSMKTLSNLENKDTVSAVYNTQAPQYLSLMNVAEDEEDDMVVDLNSGSLQAVSVKTWVCMAEITEQLRKL</sequence>
<dbReference type="RefSeq" id="XP_022465707.1">
    <property type="nucleotide sequence ID" value="XM_022609297.1"/>
</dbReference>
<accession>J7S1I7</accession>
<dbReference type="AlphaFoldDB" id="J7S1I7"/>
<organism evidence="1 2">
    <name type="scientific">Huiozyma naganishii (strain ATCC MYA-139 / BCRC 22969 / CBS 8797 / KCTC 17520 / NBRC 10181 / NCYC 3082 / Yp74L-3)</name>
    <name type="common">Yeast</name>
    <name type="synonym">Kazachstania naganishii</name>
    <dbReference type="NCBI Taxonomy" id="1071383"/>
    <lineage>
        <taxon>Eukaryota</taxon>
        <taxon>Fungi</taxon>
        <taxon>Dikarya</taxon>
        <taxon>Ascomycota</taxon>
        <taxon>Saccharomycotina</taxon>
        <taxon>Saccharomycetes</taxon>
        <taxon>Saccharomycetales</taxon>
        <taxon>Saccharomycetaceae</taxon>
        <taxon>Huiozyma</taxon>
    </lineage>
</organism>
<dbReference type="Proteomes" id="UP000006310">
    <property type="component" value="Chromosome 8"/>
</dbReference>
<dbReference type="OrthoDB" id="4070339at2759"/>
<reference evidence="1 2" key="1">
    <citation type="journal article" date="2011" name="Proc. Natl. Acad. Sci. U.S.A.">
        <title>Evolutionary erosion of yeast sex chromosomes by mating-type switching accidents.</title>
        <authorList>
            <person name="Gordon J.L."/>
            <person name="Armisen D."/>
            <person name="Proux-Wera E."/>
            <person name="Oheigeartaigh S.S."/>
            <person name="Byrne K.P."/>
            <person name="Wolfe K.H."/>
        </authorList>
    </citation>
    <scope>NUCLEOTIDE SEQUENCE [LARGE SCALE GENOMIC DNA]</scope>
    <source>
        <strain evidence="2">ATCC MYA-139 / BCRC 22969 / CBS 8797 / CCRC 22969 / KCTC 17520 / NBRC 10181 / NCYC 3082</strain>
    </source>
</reference>
<dbReference type="HOGENOM" id="CLU_2654842_0_0_1"/>
<gene>
    <name evidence="1" type="primary">KNAG0H00460</name>
    <name evidence="1" type="ordered locus">KNAG_0H00460</name>
</gene>
<reference evidence="2" key="2">
    <citation type="submission" date="2012-08" db="EMBL/GenBank/DDBJ databases">
        <title>Genome sequence of Kazachstania naganishii.</title>
        <authorList>
            <person name="Gordon J.L."/>
            <person name="Armisen D."/>
            <person name="Proux-Wera E."/>
            <person name="OhEigeartaigh S.S."/>
            <person name="Byrne K.P."/>
            <person name="Wolfe K.H."/>
        </authorList>
    </citation>
    <scope>NUCLEOTIDE SEQUENCE [LARGE SCALE GENOMIC DNA]</scope>
    <source>
        <strain evidence="2">ATCC MYA-139 / BCRC 22969 / CBS 8797 / CCRC 22969 / KCTC 17520 / NBRC 10181 / NCYC 3082</strain>
    </source>
</reference>
<name>J7S1I7_HUIN7</name>
<dbReference type="GeneID" id="34527194"/>
<protein>
    <submittedName>
        <fullName evidence="1">Uncharacterized protein</fullName>
    </submittedName>
</protein>
<evidence type="ECO:0000313" key="1">
    <source>
        <dbReference type="EMBL" id="CCK71462.1"/>
    </source>
</evidence>
<dbReference type="KEGG" id="kng:KNAG_0H00460"/>
<proteinExistence type="predicted"/>